<protein>
    <recommendedName>
        <fullName evidence="2">MalT-like TPR region domain-containing protein</fullName>
    </recommendedName>
</protein>
<accession>X1VMZ0</accession>
<comment type="caution">
    <text evidence="1">The sequence shown here is derived from an EMBL/GenBank/DDBJ whole genome shotgun (WGS) entry which is preliminary data.</text>
</comment>
<evidence type="ECO:0000313" key="1">
    <source>
        <dbReference type="EMBL" id="GAJ17526.1"/>
    </source>
</evidence>
<gene>
    <name evidence="1" type="ORF">S12H4_61033</name>
</gene>
<evidence type="ECO:0008006" key="2">
    <source>
        <dbReference type="Google" id="ProtNLM"/>
    </source>
</evidence>
<organism evidence="1">
    <name type="scientific">marine sediment metagenome</name>
    <dbReference type="NCBI Taxonomy" id="412755"/>
    <lineage>
        <taxon>unclassified sequences</taxon>
        <taxon>metagenomes</taxon>
        <taxon>ecological metagenomes</taxon>
    </lineage>
</organism>
<reference evidence="1" key="1">
    <citation type="journal article" date="2014" name="Front. Microbiol.">
        <title>High frequency of phylogenetically diverse reductive dehalogenase-homologous genes in deep subseafloor sedimentary metagenomes.</title>
        <authorList>
            <person name="Kawai M."/>
            <person name="Futagami T."/>
            <person name="Toyoda A."/>
            <person name="Takaki Y."/>
            <person name="Nishi S."/>
            <person name="Hori S."/>
            <person name="Arai W."/>
            <person name="Tsubouchi T."/>
            <person name="Morono Y."/>
            <person name="Uchiyama I."/>
            <person name="Ito T."/>
            <person name="Fujiyama A."/>
            <person name="Inagaki F."/>
            <person name="Takami H."/>
        </authorList>
    </citation>
    <scope>NUCLEOTIDE SEQUENCE</scope>
    <source>
        <strain evidence="1">Expedition CK06-06</strain>
    </source>
</reference>
<proteinExistence type="predicted"/>
<sequence length="92" mass="10803">MISHVYAILNRQEPALYHVKECMELTEKNKFVDFDLAYAYEAMARAYAATGEKSEYEKYIKLTKEAGEKIKNEEDKKIFDSDFASEPWYGMK</sequence>
<name>X1VMZ0_9ZZZZ</name>
<dbReference type="AlphaFoldDB" id="X1VMZ0"/>
<dbReference type="EMBL" id="BARW01040370">
    <property type="protein sequence ID" value="GAJ17526.1"/>
    <property type="molecule type" value="Genomic_DNA"/>
</dbReference>